<evidence type="ECO:0000256" key="5">
    <source>
        <dbReference type="ARBA" id="ARBA00022989"/>
    </source>
</evidence>
<keyword evidence="6 7" id="KW-0472">Membrane</keyword>
<proteinExistence type="predicted"/>
<evidence type="ECO:0000259" key="8">
    <source>
        <dbReference type="PROSITE" id="PS50928"/>
    </source>
</evidence>
<evidence type="ECO:0000313" key="9">
    <source>
        <dbReference type="EMBL" id="CAB4535988.1"/>
    </source>
</evidence>
<feature type="transmembrane region" description="Helical" evidence="7">
    <location>
        <begin position="208"/>
        <end position="232"/>
    </location>
</feature>
<feature type="domain" description="ABC transmembrane type-1" evidence="8">
    <location>
        <begin position="78"/>
        <end position="274"/>
    </location>
</feature>
<dbReference type="PROSITE" id="PS50928">
    <property type="entry name" value="ABC_TM1"/>
    <property type="match status" value="1"/>
</dbReference>
<dbReference type="Pfam" id="PF00528">
    <property type="entry name" value="BPD_transp_1"/>
    <property type="match status" value="1"/>
</dbReference>
<feature type="transmembrane region" description="Helical" evidence="7">
    <location>
        <begin position="154"/>
        <end position="171"/>
    </location>
</feature>
<evidence type="ECO:0000256" key="4">
    <source>
        <dbReference type="ARBA" id="ARBA00022692"/>
    </source>
</evidence>
<gene>
    <name evidence="9" type="ORF">UFOPK1410_00461</name>
</gene>
<feature type="transmembrane region" description="Helical" evidence="7">
    <location>
        <begin position="82"/>
        <end position="106"/>
    </location>
</feature>
<dbReference type="SUPFAM" id="SSF161098">
    <property type="entry name" value="MetI-like"/>
    <property type="match status" value="1"/>
</dbReference>
<evidence type="ECO:0000256" key="6">
    <source>
        <dbReference type="ARBA" id="ARBA00023136"/>
    </source>
</evidence>
<evidence type="ECO:0000256" key="7">
    <source>
        <dbReference type="SAM" id="Phobius"/>
    </source>
</evidence>
<dbReference type="AlphaFoldDB" id="A0A6J6BCF0"/>
<dbReference type="GO" id="GO:0005886">
    <property type="term" value="C:plasma membrane"/>
    <property type="evidence" value="ECO:0007669"/>
    <property type="project" value="UniProtKB-SubCell"/>
</dbReference>
<dbReference type="GO" id="GO:0055085">
    <property type="term" value="P:transmembrane transport"/>
    <property type="evidence" value="ECO:0007669"/>
    <property type="project" value="InterPro"/>
</dbReference>
<dbReference type="CDD" id="cd06261">
    <property type="entry name" value="TM_PBP2"/>
    <property type="match status" value="1"/>
</dbReference>
<keyword evidence="4 7" id="KW-0812">Transmembrane</keyword>
<keyword evidence="5 7" id="KW-1133">Transmembrane helix</keyword>
<dbReference type="InterPro" id="IPR035906">
    <property type="entry name" value="MetI-like_sf"/>
</dbReference>
<feature type="transmembrane region" description="Helical" evidence="7">
    <location>
        <begin position="113"/>
        <end position="134"/>
    </location>
</feature>
<comment type="subcellular location">
    <subcellularLocation>
        <location evidence="1">Cell membrane</location>
        <topology evidence="1">Multi-pass membrane protein</topology>
    </subcellularLocation>
</comment>
<keyword evidence="3" id="KW-1003">Cell membrane</keyword>
<protein>
    <submittedName>
        <fullName evidence="9">Unannotated protein</fullName>
    </submittedName>
</protein>
<keyword evidence="2" id="KW-0813">Transport</keyword>
<dbReference type="PANTHER" id="PTHR43744">
    <property type="entry name" value="ABC TRANSPORTER PERMEASE PROTEIN MG189-RELATED-RELATED"/>
    <property type="match status" value="1"/>
</dbReference>
<evidence type="ECO:0000256" key="1">
    <source>
        <dbReference type="ARBA" id="ARBA00004651"/>
    </source>
</evidence>
<organism evidence="9">
    <name type="scientific">freshwater metagenome</name>
    <dbReference type="NCBI Taxonomy" id="449393"/>
    <lineage>
        <taxon>unclassified sequences</taxon>
        <taxon>metagenomes</taxon>
        <taxon>ecological metagenomes</taxon>
    </lineage>
</organism>
<dbReference type="PANTHER" id="PTHR43744:SF4">
    <property type="entry name" value="OSMOPROTECTIVE COMPOUNDS UPTAKE PERMEASE PROTEIN GGTD"/>
    <property type="match status" value="1"/>
</dbReference>
<dbReference type="EMBL" id="CAEZSH010000040">
    <property type="protein sequence ID" value="CAB4535988.1"/>
    <property type="molecule type" value="Genomic_DNA"/>
</dbReference>
<reference evidence="9" key="1">
    <citation type="submission" date="2020-05" db="EMBL/GenBank/DDBJ databases">
        <authorList>
            <person name="Chiriac C."/>
            <person name="Salcher M."/>
            <person name="Ghai R."/>
            <person name="Kavagutti S V."/>
        </authorList>
    </citation>
    <scope>NUCLEOTIDE SEQUENCE</scope>
</reference>
<dbReference type="Gene3D" id="1.10.3720.10">
    <property type="entry name" value="MetI-like"/>
    <property type="match status" value="1"/>
</dbReference>
<evidence type="ECO:0000256" key="3">
    <source>
        <dbReference type="ARBA" id="ARBA00022475"/>
    </source>
</evidence>
<accession>A0A6J6BCF0</accession>
<evidence type="ECO:0000256" key="2">
    <source>
        <dbReference type="ARBA" id="ARBA00022448"/>
    </source>
</evidence>
<dbReference type="InterPro" id="IPR000515">
    <property type="entry name" value="MetI-like"/>
</dbReference>
<sequence length="288" mass="32268">MKTFLNKIRNFKIGSTLALLFLTAIWSIPTVGLLITSLRRRDQAETSPWWDVFIDPLNQAWSIDAYSKSLESGMLDSLVNTLVVTIPSVILPLLVAANAAFAFTFIEFKGREIYFAILVGLMIIPLQSALIPVLRGMVAFQKATGLQLTGNYPSAWIIHCAFALPLAIYILRNYMLSLPVSLIEAARVDGASYYQIFWRLVMPMSVPALASFAIFQFLWVWNDYLIAFIFVGEQKSVMTYRLLKLLGQYGEGWQQVAAGSFISLALPLIVFFALQRYFVRGLTAGAVK</sequence>
<name>A0A6J6BCF0_9ZZZZ</name>
<feature type="transmembrane region" description="Helical" evidence="7">
    <location>
        <begin position="252"/>
        <end position="274"/>
    </location>
</feature>